<accession>A0ABM8IID9</accession>
<organism evidence="3 4">
    <name type="scientific">Turicibacter faecis</name>
    <dbReference type="NCBI Taxonomy" id="2963365"/>
    <lineage>
        <taxon>Bacteria</taxon>
        <taxon>Bacillati</taxon>
        <taxon>Bacillota</taxon>
        <taxon>Erysipelotrichia</taxon>
        <taxon>Erysipelotrichales</taxon>
        <taxon>Turicibacteraceae</taxon>
        <taxon>Turicibacter</taxon>
    </lineage>
</organism>
<reference evidence="3" key="1">
    <citation type="journal article" date="2024" name="Int. J. Syst. Evol. Microbiol.">
        <title>Turicibacter faecis sp. nov., isolated from faeces of heart failure mouse model.</title>
        <authorList>
            <person name="Imamura Y."/>
            <person name="Motooka D."/>
            <person name="Nakajima Y."/>
            <person name="Ito S."/>
            <person name="Kitakaze M."/>
            <person name="Iida T."/>
            <person name="Nakamura S."/>
        </authorList>
    </citation>
    <scope>NUCLEOTIDE SEQUENCE</scope>
    <source>
        <strain evidence="3">TC023</strain>
    </source>
</reference>
<proteinExistence type="predicted"/>
<dbReference type="InterPro" id="IPR022742">
    <property type="entry name" value="Hydrolase_4"/>
</dbReference>
<dbReference type="EMBL" id="AP028127">
    <property type="protein sequence ID" value="BEH90772.1"/>
    <property type="molecule type" value="Genomic_DNA"/>
</dbReference>
<name>A0ABM8IID9_9FIRM</name>
<dbReference type="Pfam" id="PF12146">
    <property type="entry name" value="Hydrolase_4"/>
    <property type="match status" value="1"/>
</dbReference>
<dbReference type="SUPFAM" id="SSF53474">
    <property type="entry name" value="alpha/beta-Hydrolases"/>
    <property type="match status" value="1"/>
</dbReference>
<evidence type="ECO:0000313" key="3">
    <source>
        <dbReference type="EMBL" id="BEH90772.1"/>
    </source>
</evidence>
<keyword evidence="4" id="KW-1185">Reference proteome</keyword>
<dbReference type="InterPro" id="IPR029058">
    <property type="entry name" value="AB_hydrolase_fold"/>
</dbReference>
<evidence type="ECO:0000256" key="1">
    <source>
        <dbReference type="ARBA" id="ARBA00022801"/>
    </source>
</evidence>
<feature type="domain" description="Serine aminopeptidase S33" evidence="2">
    <location>
        <begin position="75"/>
        <end position="189"/>
    </location>
</feature>
<protein>
    <recommendedName>
        <fullName evidence="2">Serine aminopeptidase S33 domain-containing protein</fullName>
    </recommendedName>
</protein>
<dbReference type="InterPro" id="IPR050261">
    <property type="entry name" value="FrsA_esterase"/>
</dbReference>
<evidence type="ECO:0000313" key="4">
    <source>
        <dbReference type="Proteomes" id="UP001432099"/>
    </source>
</evidence>
<dbReference type="PANTHER" id="PTHR22946:SF9">
    <property type="entry name" value="POLYKETIDE TRANSFERASE AF380"/>
    <property type="match status" value="1"/>
</dbReference>
<dbReference type="PANTHER" id="PTHR22946">
    <property type="entry name" value="DIENELACTONE HYDROLASE DOMAIN-CONTAINING PROTEIN-RELATED"/>
    <property type="match status" value="1"/>
</dbReference>
<keyword evidence="1" id="KW-0378">Hydrolase</keyword>
<dbReference type="Gene3D" id="3.40.50.1820">
    <property type="entry name" value="alpha/beta hydrolase"/>
    <property type="match status" value="1"/>
</dbReference>
<evidence type="ECO:0000259" key="2">
    <source>
        <dbReference type="Pfam" id="PF12146"/>
    </source>
</evidence>
<gene>
    <name evidence="3" type="ORF">T23_08740</name>
</gene>
<sequence length="332" mass="38192">MIGWIVLGGALSLFLPLLVIGCLYERQYGERNETPEYLMYDLSVFSNLERSPISFESNDGQLLAGYVYTSPENDNPLGTIIVSSGIETGHNAYLPEINYMVNSGYRVFAYDGTGNDESEGESTGGYLQAAIDLDYAIRKVKEDKRYGDLPVMLYGHGSGGYAVVSVLNHHQDITAVVEQSGFYASTDAMPYHFQWLKPYIKLYEYLKYGNYAREDHLNVLMHTNSHVLLLHSEDDEVTSYEQSFFKYEPLLSAHDHLTFRRYQNRGHDVVLDQRLIKTLKLQVDADLAEEKMSPTLKRMYQRVFYDAKKNLDVAVMQQIIDFYNQWIYAEYE</sequence>
<dbReference type="Proteomes" id="UP001432099">
    <property type="component" value="Chromosome"/>
</dbReference>